<evidence type="ECO:0000259" key="3">
    <source>
        <dbReference type="Pfam" id="PF08541"/>
    </source>
</evidence>
<sequence length="354" mass="39417">MSFLSIKNVKIRGIAACVPSRIEENKDYKELSAEEIEKYIQTTGVQRRHCAIHDGSICTSDLCQKAAEKLISDLKWDKSEIGLLVFVSHTTDYRLPATACVLQDKMGITKNCLAFDVTLGCSGYLLGMGIAGSLLQNGTIKKALVMVGNTQSEYASYHDRSMYLLLGDAGTVTALEYNEQDYDEMDFNYLTDGSGRASVIVPDGGSRNPVNEKSFIQEDYGDGIKRNRLQEKMDGTEVFSFAIHHVPQNFKELMDQIHLNKEDVDYLLIHQANKFLCEKLRKKIGFPPEKCPYNIQEFGNTSGATIPLLMVTNLKKELESKPLTICMTTIGVGFSLGSGCIKTNKIVCPDLMYL</sequence>
<dbReference type="InterPro" id="IPR016039">
    <property type="entry name" value="Thiolase-like"/>
</dbReference>
<feature type="domain" description="Beta-ketoacyl-[acyl-carrier-protein] synthase III N-terminal" evidence="4">
    <location>
        <begin position="115"/>
        <end position="193"/>
    </location>
</feature>
<dbReference type="GO" id="GO:0006633">
    <property type="term" value="P:fatty acid biosynthetic process"/>
    <property type="evidence" value="ECO:0007669"/>
    <property type="project" value="InterPro"/>
</dbReference>
<evidence type="ECO:0000313" key="5">
    <source>
        <dbReference type="EMBL" id="EHP44968.1"/>
    </source>
</evidence>
<proteinExistence type="predicted"/>
<dbReference type="GO" id="GO:0004315">
    <property type="term" value="F:3-oxoacyl-[acyl-carrier-protein] synthase activity"/>
    <property type="evidence" value="ECO:0007669"/>
    <property type="project" value="InterPro"/>
</dbReference>
<feature type="domain" description="Beta-ketoacyl-[acyl-carrier-protein] synthase III C-terminal" evidence="3">
    <location>
        <begin position="255"/>
        <end position="342"/>
    </location>
</feature>
<protein>
    <submittedName>
        <fullName evidence="5">3-oxoacyl-[acyl-carrier-protein] synthase 3</fullName>
    </submittedName>
</protein>
<accession>H1DLE0</accession>
<dbReference type="PATRIC" id="fig|742817.3.peg.3282"/>
<evidence type="ECO:0000256" key="2">
    <source>
        <dbReference type="ARBA" id="ARBA00023315"/>
    </source>
</evidence>
<gene>
    <name evidence="5" type="ORF">HMPREF9449_03076</name>
</gene>
<dbReference type="Pfam" id="PF08545">
    <property type="entry name" value="ACP_syn_III"/>
    <property type="match status" value="1"/>
</dbReference>
<dbReference type="InterPro" id="IPR013747">
    <property type="entry name" value="ACP_syn_III_C"/>
</dbReference>
<keyword evidence="2" id="KW-0012">Acyltransferase</keyword>
<dbReference type="Proteomes" id="UP000004892">
    <property type="component" value="Unassembled WGS sequence"/>
</dbReference>
<dbReference type="AlphaFoldDB" id="H1DLE0"/>
<evidence type="ECO:0000259" key="4">
    <source>
        <dbReference type="Pfam" id="PF08545"/>
    </source>
</evidence>
<evidence type="ECO:0000256" key="1">
    <source>
        <dbReference type="ARBA" id="ARBA00022679"/>
    </source>
</evidence>
<keyword evidence="6" id="KW-1185">Reference proteome</keyword>
<name>H1DLE0_9BACT</name>
<organism evidence="5 6">
    <name type="scientific">Odoribacter laneus YIT 12061</name>
    <dbReference type="NCBI Taxonomy" id="742817"/>
    <lineage>
        <taxon>Bacteria</taxon>
        <taxon>Pseudomonadati</taxon>
        <taxon>Bacteroidota</taxon>
        <taxon>Bacteroidia</taxon>
        <taxon>Bacteroidales</taxon>
        <taxon>Odoribacteraceae</taxon>
        <taxon>Odoribacter</taxon>
    </lineage>
</organism>
<dbReference type="PANTHER" id="PTHR34069:SF2">
    <property type="entry name" value="BETA-KETOACYL-[ACYL-CARRIER-PROTEIN] SYNTHASE III"/>
    <property type="match status" value="1"/>
</dbReference>
<dbReference type="CDD" id="cd00830">
    <property type="entry name" value="KAS_III"/>
    <property type="match status" value="1"/>
</dbReference>
<comment type="caution">
    <text evidence="5">The sequence shown here is derived from an EMBL/GenBank/DDBJ whole genome shotgun (WGS) entry which is preliminary data.</text>
</comment>
<dbReference type="PANTHER" id="PTHR34069">
    <property type="entry name" value="3-OXOACYL-[ACYL-CARRIER-PROTEIN] SYNTHASE 3"/>
    <property type="match status" value="1"/>
</dbReference>
<dbReference type="GO" id="GO:0044550">
    <property type="term" value="P:secondary metabolite biosynthetic process"/>
    <property type="evidence" value="ECO:0007669"/>
    <property type="project" value="TreeGrafter"/>
</dbReference>
<dbReference type="Pfam" id="PF08541">
    <property type="entry name" value="ACP_syn_III_C"/>
    <property type="match status" value="1"/>
</dbReference>
<dbReference type="EMBL" id="ADMC01000038">
    <property type="protein sequence ID" value="EHP44968.1"/>
    <property type="molecule type" value="Genomic_DNA"/>
</dbReference>
<reference evidence="5 6" key="1">
    <citation type="submission" date="2012-01" db="EMBL/GenBank/DDBJ databases">
        <title>The Genome Sequence of Odoribacter laneus YIT 12061.</title>
        <authorList>
            <consortium name="The Broad Institute Genome Sequencing Platform"/>
            <person name="Earl A."/>
            <person name="Ward D."/>
            <person name="Feldgarden M."/>
            <person name="Gevers D."/>
            <person name="Morotomi M."/>
            <person name="Young S.K."/>
            <person name="Zeng Q."/>
            <person name="Gargeya S."/>
            <person name="Fitzgerald M."/>
            <person name="Haas B."/>
            <person name="Abouelleil A."/>
            <person name="Alvarado L."/>
            <person name="Arachchi H.M."/>
            <person name="Berlin A."/>
            <person name="Chapman S.B."/>
            <person name="Gearin G."/>
            <person name="Goldberg J."/>
            <person name="Griggs A."/>
            <person name="Gujja S."/>
            <person name="Hansen M."/>
            <person name="Heiman D."/>
            <person name="Howarth C."/>
            <person name="Larimer J."/>
            <person name="Lui A."/>
            <person name="MacDonald P.J.P."/>
            <person name="McCowen C."/>
            <person name="Montmayeur A."/>
            <person name="Murphy C."/>
            <person name="Neiman D."/>
            <person name="Pearson M."/>
            <person name="Priest M."/>
            <person name="Roberts A."/>
            <person name="Saif S."/>
            <person name="Shea T."/>
            <person name="Sisk P."/>
            <person name="Stolte C."/>
            <person name="Sykes S."/>
            <person name="Wortman J."/>
            <person name="Nusbaum C."/>
            <person name="Birren B."/>
        </authorList>
    </citation>
    <scope>NUCLEOTIDE SEQUENCE [LARGE SCALE GENOMIC DNA]</scope>
    <source>
        <strain evidence="5 6">YIT 12061</strain>
    </source>
</reference>
<dbReference type="SUPFAM" id="SSF53901">
    <property type="entry name" value="Thiolase-like"/>
    <property type="match status" value="1"/>
</dbReference>
<dbReference type="InterPro" id="IPR013751">
    <property type="entry name" value="ACP_syn_III_N"/>
</dbReference>
<keyword evidence="1" id="KW-0808">Transferase</keyword>
<evidence type="ECO:0000313" key="6">
    <source>
        <dbReference type="Proteomes" id="UP000004892"/>
    </source>
</evidence>
<dbReference type="eggNOG" id="COG0332">
    <property type="taxonomic scope" value="Bacteria"/>
</dbReference>
<dbReference type="Gene3D" id="3.40.47.10">
    <property type="match status" value="1"/>
</dbReference>
<dbReference type="HOGENOM" id="CLU_039592_1_0_10"/>
<dbReference type="STRING" id="742817.HMPREF9449_03076"/>